<dbReference type="EMBL" id="JBBPBM010000003">
    <property type="protein sequence ID" value="KAK8593880.1"/>
    <property type="molecule type" value="Genomic_DNA"/>
</dbReference>
<dbReference type="Proteomes" id="UP001472677">
    <property type="component" value="Unassembled WGS sequence"/>
</dbReference>
<keyword evidence="2" id="KW-1185">Reference proteome</keyword>
<comment type="caution">
    <text evidence="1">The sequence shown here is derived from an EMBL/GenBank/DDBJ whole genome shotgun (WGS) entry which is preliminary data.</text>
</comment>
<dbReference type="InterPro" id="IPR036691">
    <property type="entry name" value="Endo/exonu/phosph_ase_sf"/>
</dbReference>
<proteinExistence type="predicted"/>
<evidence type="ECO:0000313" key="2">
    <source>
        <dbReference type="Proteomes" id="UP001472677"/>
    </source>
</evidence>
<dbReference type="Gene3D" id="3.60.10.10">
    <property type="entry name" value="Endonuclease/exonuclease/phosphatase"/>
    <property type="match status" value="1"/>
</dbReference>
<protein>
    <submittedName>
        <fullName evidence="1">Uncharacterized protein</fullName>
    </submittedName>
</protein>
<accession>A0ABR2G493</accession>
<dbReference type="SUPFAM" id="SSF56219">
    <property type="entry name" value="DNase I-like"/>
    <property type="match status" value="1"/>
</dbReference>
<sequence length="216" mass="24612">MGIVGGLALWWTKDVQIKVLEFGKYFINAEISVTGEPNWFGTFIYGPPYKEEKKEFWEFMTNLRKGNADRWLVIGDSNVVSSQEEKVGGVPFNPTEARNYFGFVDTMGLIDLPIAGGTFTWSNQRSEEKAILEKLDRVLCSPDWNTFFPKVVALLDVAIGSDHAPVIVYLKGIKRKYKKDLNLNPNGSWKRTAQRLFRIVGYRYRNLVIHIALGAN</sequence>
<evidence type="ECO:0000313" key="1">
    <source>
        <dbReference type="EMBL" id="KAK8593880.1"/>
    </source>
</evidence>
<dbReference type="PANTHER" id="PTHR33710:SF71">
    <property type="entry name" value="ENDONUCLEASE_EXONUCLEASE_PHOSPHATASE DOMAIN-CONTAINING PROTEIN"/>
    <property type="match status" value="1"/>
</dbReference>
<name>A0ABR2G493_9ROSI</name>
<gene>
    <name evidence="1" type="ORF">V6N12_045953</name>
</gene>
<organism evidence="1 2">
    <name type="scientific">Hibiscus sabdariffa</name>
    <name type="common">roselle</name>
    <dbReference type="NCBI Taxonomy" id="183260"/>
    <lineage>
        <taxon>Eukaryota</taxon>
        <taxon>Viridiplantae</taxon>
        <taxon>Streptophyta</taxon>
        <taxon>Embryophyta</taxon>
        <taxon>Tracheophyta</taxon>
        <taxon>Spermatophyta</taxon>
        <taxon>Magnoliopsida</taxon>
        <taxon>eudicotyledons</taxon>
        <taxon>Gunneridae</taxon>
        <taxon>Pentapetalae</taxon>
        <taxon>rosids</taxon>
        <taxon>malvids</taxon>
        <taxon>Malvales</taxon>
        <taxon>Malvaceae</taxon>
        <taxon>Malvoideae</taxon>
        <taxon>Hibiscus</taxon>
    </lineage>
</organism>
<dbReference type="PANTHER" id="PTHR33710">
    <property type="entry name" value="BNAC02G09200D PROTEIN"/>
    <property type="match status" value="1"/>
</dbReference>
<reference evidence="1 2" key="1">
    <citation type="journal article" date="2024" name="G3 (Bethesda)">
        <title>Genome assembly of Hibiscus sabdariffa L. provides insights into metabolisms of medicinal natural products.</title>
        <authorList>
            <person name="Kim T."/>
        </authorList>
    </citation>
    <scope>NUCLEOTIDE SEQUENCE [LARGE SCALE GENOMIC DNA]</scope>
    <source>
        <strain evidence="1">TK-2024</strain>
        <tissue evidence="1">Old leaves</tissue>
    </source>
</reference>